<gene>
    <name evidence="12" type="ordered locus">A2cp1_4338</name>
</gene>
<accession>B8JBP7</accession>
<dbReference type="AlphaFoldDB" id="B8JBP7"/>
<dbReference type="SUPFAM" id="SSF81296">
    <property type="entry name" value="E set domains"/>
    <property type="match status" value="1"/>
</dbReference>
<dbReference type="HOGENOM" id="CLU_022738_2_0_7"/>
<feature type="domain" description="Inward rectifier potassium channel C-terminal" evidence="11">
    <location>
        <begin position="135"/>
        <end position="290"/>
    </location>
</feature>
<evidence type="ECO:0000256" key="5">
    <source>
        <dbReference type="ARBA" id="ARBA00022882"/>
    </source>
</evidence>
<keyword evidence="7" id="KW-1133">Transmembrane helix</keyword>
<dbReference type="GO" id="GO:0005242">
    <property type="term" value="F:inward rectifier potassium channel activity"/>
    <property type="evidence" value="ECO:0007669"/>
    <property type="project" value="InterPro"/>
</dbReference>
<evidence type="ECO:0000256" key="1">
    <source>
        <dbReference type="ARBA" id="ARBA00004141"/>
    </source>
</evidence>
<name>B8JBP7_ANAD2</name>
<dbReference type="GO" id="GO:0034765">
    <property type="term" value="P:regulation of monoatomic ion transmembrane transport"/>
    <property type="evidence" value="ECO:0007669"/>
    <property type="project" value="TreeGrafter"/>
</dbReference>
<organism evidence="12 13">
    <name type="scientific">Anaeromyxobacter dehalogenans (strain ATCC BAA-258 / DSM 21875 / 2CP-1)</name>
    <dbReference type="NCBI Taxonomy" id="455488"/>
    <lineage>
        <taxon>Bacteria</taxon>
        <taxon>Pseudomonadati</taxon>
        <taxon>Myxococcota</taxon>
        <taxon>Myxococcia</taxon>
        <taxon>Myxococcales</taxon>
        <taxon>Cystobacterineae</taxon>
        <taxon>Anaeromyxobacteraceae</taxon>
        <taxon>Anaeromyxobacter</taxon>
    </lineage>
</organism>
<dbReference type="InterPro" id="IPR013518">
    <property type="entry name" value="K_chnl_inward-rec_Kir_cyto"/>
</dbReference>
<proteinExistence type="predicted"/>
<dbReference type="PANTHER" id="PTHR11767:SF102">
    <property type="entry name" value="INWARDLY RECTIFYING POTASSIUM CHANNEL 1, ISOFORM F"/>
    <property type="match status" value="1"/>
</dbReference>
<evidence type="ECO:0000256" key="9">
    <source>
        <dbReference type="ARBA" id="ARBA00023136"/>
    </source>
</evidence>
<sequence>MADLTHTRVFGQATRGLVAIGLRRRPLADLYHRLVTGSWARLCAVYALVYFVTAAGFEAAHYALGDAGPAARGSAVAALVALARGASADEVRAALAPRALAAGLVTGAEGFVRWAELVIGAGIVLAKFSLLRARVLFSEVAVIGPHRGGEALQFRMANERTSHVVDAKVSVMLVREELDDDGEPVRRAHDLPLVRGGTALFSHAWTAAHVIGPGSPLAGADAGALESAEAEVIVTFSGYDEALTRVIYARHVYPAARIRWGARFAPIVRTLPDGRRAVDYRRFHEVGEAEPASRPERARRRAREG</sequence>
<dbReference type="KEGG" id="acp:A2cp1_4338"/>
<comment type="subcellular location">
    <subcellularLocation>
        <location evidence="1">Membrane</location>
        <topology evidence="1">Multi-pass membrane protein</topology>
    </subcellularLocation>
</comment>
<dbReference type="RefSeq" id="WP_015935350.1">
    <property type="nucleotide sequence ID" value="NC_011891.1"/>
</dbReference>
<dbReference type="Pfam" id="PF17655">
    <property type="entry name" value="IRK_C"/>
    <property type="match status" value="1"/>
</dbReference>
<dbReference type="InterPro" id="IPR041647">
    <property type="entry name" value="IRK_C"/>
</dbReference>
<evidence type="ECO:0000256" key="8">
    <source>
        <dbReference type="ARBA" id="ARBA00023065"/>
    </source>
</evidence>
<evidence type="ECO:0000256" key="2">
    <source>
        <dbReference type="ARBA" id="ARBA00022448"/>
    </source>
</evidence>
<evidence type="ECO:0000313" key="12">
    <source>
        <dbReference type="EMBL" id="ACL67655.1"/>
    </source>
</evidence>
<keyword evidence="4" id="KW-0812">Transmembrane</keyword>
<evidence type="ECO:0000256" key="4">
    <source>
        <dbReference type="ARBA" id="ARBA00022692"/>
    </source>
</evidence>
<dbReference type="PRINTS" id="PR01320">
    <property type="entry name" value="KIRCHANNEL"/>
</dbReference>
<evidence type="ECO:0000256" key="7">
    <source>
        <dbReference type="ARBA" id="ARBA00022989"/>
    </source>
</evidence>
<dbReference type="GO" id="GO:0034702">
    <property type="term" value="C:monoatomic ion channel complex"/>
    <property type="evidence" value="ECO:0007669"/>
    <property type="project" value="UniProtKB-KW"/>
</dbReference>
<keyword evidence="13" id="KW-1185">Reference proteome</keyword>
<keyword evidence="6" id="KW-0630">Potassium</keyword>
<dbReference type="InterPro" id="IPR016449">
    <property type="entry name" value="K_chnl_inward-rec_Kir"/>
</dbReference>
<dbReference type="Gene3D" id="2.60.40.1400">
    <property type="entry name" value="G protein-activated inward rectifier potassium channel 1"/>
    <property type="match status" value="1"/>
</dbReference>
<keyword evidence="9" id="KW-0472">Membrane</keyword>
<keyword evidence="10" id="KW-0407">Ion channel</keyword>
<keyword evidence="3" id="KW-0633">Potassium transport</keyword>
<dbReference type="Proteomes" id="UP000007089">
    <property type="component" value="Chromosome"/>
</dbReference>
<evidence type="ECO:0000256" key="6">
    <source>
        <dbReference type="ARBA" id="ARBA00022958"/>
    </source>
</evidence>
<dbReference type="PANTHER" id="PTHR11767">
    <property type="entry name" value="INWARD RECTIFIER POTASSIUM CHANNEL"/>
    <property type="match status" value="1"/>
</dbReference>
<keyword evidence="2" id="KW-0813">Transport</keyword>
<evidence type="ECO:0000313" key="13">
    <source>
        <dbReference type="Proteomes" id="UP000007089"/>
    </source>
</evidence>
<evidence type="ECO:0000259" key="11">
    <source>
        <dbReference type="Pfam" id="PF17655"/>
    </source>
</evidence>
<dbReference type="GO" id="GO:0005886">
    <property type="term" value="C:plasma membrane"/>
    <property type="evidence" value="ECO:0007669"/>
    <property type="project" value="TreeGrafter"/>
</dbReference>
<dbReference type="GO" id="GO:1990573">
    <property type="term" value="P:potassium ion import across plasma membrane"/>
    <property type="evidence" value="ECO:0007669"/>
    <property type="project" value="TreeGrafter"/>
</dbReference>
<reference evidence="12" key="1">
    <citation type="submission" date="2009-01" db="EMBL/GenBank/DDBJ databases">
        <title>Complete sequence of Anaeromyxobacter dehalogenans 2CP-1.</title>
        <authorList>
            <consortium name="US DOE Joint Genome Institute"/>
            <person name="Lucas S."/>
            <person name="Copeland A."/>
            <person name="Lapidus A."/>
            <person name="Glavina del Rio T."/>
            <person name="Dalin E."/>
            <person name="Tice H."/>
            <person name="Bruce D."/>
            <person name="Goodwin L."/>
            <person name="Pitluck S."/>
            <person name="Saunders E."/>
            <person name="Brettin T."/>
            <person name="Detter J.C."/>
            <person name="Han C."/>
            <person name="Larimer F."/>
            <person name="Land M."/>
            <person name="Hauser L."/>
            <person name="Kyrpides N."/>
            <person name="Ovchinnikova G."/>
            <person name="Beliaev A.S."/>
            <person name="Richardson P."/>
        </authorList>
    </citation>
    <scope>NUCLEOTIDE SEQUENCE</scope>
    <source>
        <strain evidence="12">2CP-1</strain>
    </source>
</reference>
<dbReference type="EMBL" id="CP001359">
    <property type="protein sequence ID" value="ACL67655.1"/>
    <property type="molecule type" value="Genomic_DNA"/>
</dbReference>
<dbReference type="InterPro" id="IPR014756">
    <property type="entry name" value="Ig_E-set"/>
</dbReference>
<evidence type="ECO:0000256" key="10">
    <source>
        <dbReference type="ARBA" id="ARBA00023303"/>
    </source>
</evidence>
<protein>
    <submittedName>
        <fullName evidence="12">K channel inward rectifier conserved region 2 domain protein</fullName>
    </submittedName>
</protein>
<keyword evidence="8" id="KW-0406">Ion transport</keyword>
<keyword evidence="5" id="KW-0851">Voltage-gated channel</keyword>
<evidence type="ECO:0000256" key="3">
    <source>
        <dbReference type="ARBA" id="ARBA00022538"/>
    </source>
</evidence>